<dbReference type="Pfam" id="PF01370">
    <property type="entry name" value="Epimerase"/>
    <property type="match status" value="1"/>
</dbReference>
<evidence type="ECO:0000313" key="3">
    <source>
        <dbReference type="Proteomes" id="UP000237839"/>
    </source>
</evidence>
<protein>
    <submittedName>
        <fullName evidence="2">Nucleoside-diphosphate-sugar epimerase</fullName>
    </submittedName>
</protein>
<dbReference type="EMBL" id="PUGF01000002">
    <property type="protein sequence ID" value="PRC94699.1"/>
    <property type="molecule type" value="Genomic_DNA"/>
</dbReference>
<dbReference type="SUPFAM" id="SSF51735">
    <property type="entry name" value="NAD(P)-binding Rossmann-fold domains"/>
    <property type="match status" value="1"/>
</dbReference>
<dbReference type="InterPro" id="IPR001509">
    <property type="entry name" value="Epimerase_deHydtase"/>
</dbReference>
<sequence>METTATRKTALILGITGGFGSAVANSLAARGWQVRALHRNPEAGLAMLPAYDIEWRLGDAMNQVDVCAAAQGVDLIVHGLNPPKYQRWRELAIPMLANSIVAAKASGARLVFPGNVYLYGDDAGDVVNENSPRNPITEKGKIRLEMEQMIAEGARHGARAIIVRAGDFFGPGGQTSSWFGSAMIKPGKPVRSVIYPGQPEIAHGWAFLPDVAETVARLAELEADLPDIEIYHFGGHWLASASAMMAAIQRVVGRKVPLRTLPWPLMKLLTPFSGLMRELMEMRYLWQKPLRLDNSKLLRVLGEEPHTPLDEAMRITLIGLGCTPSH</sequence>
<proteinExistence type="predicted"/>
<dbReference type="InterPro" id="IPR051783">
    <property type="entry name" value="NAD(P)-dependent_oxidoreduct"/>
</dbReference>
<dbReference type="RefSeq" id="WP_105530410.1">
    <property type="nucleotide sequence ID" value="NZ_PUGF01000002.1"/>
</dbReference>
<feature type="domain" description="NAD-dependent epimerase/dehydratase" evidence="1">
    <location>
        <begin position="10"/>
        <end position="226"/>
    </location>
</feature>
<dbReference type="OrthoDB" id="112777at2"/>
<dbReference type="AlphaFoldDB" id="A0A2S9H3Z1"/>
<organism evidence="2 3">
    <name type="scientific">Solimicrobium silvestre</name>
    <dbReference type="NCBI Taxonomy" id="2099400"/>
    <lineage>
        <taxon>Bacteria</taxon>
        <taxon>Pseudomonadati</taxon>
        <taxon>Pseudomonadota</taxon>
        <taxon>Betaproteobacteria</taxon>
        <taxon>Burkholderiales</taxon>
        <taxon>Oxalobacteraceae</taxon>
        <taxon>Solimicrobium</taxon>
    </lineage>
</organism>
<comment type="caution">
    <text evidence="2">The sequence shown here is derived from an EMBL/GenBank/DDBJ whole genome shotgun (WGS) entry which is preliminary data.</text>
</comment>
<evidence type="ECO:0000313" key="2">
    <source>
        <dbReference type="EMBL" id="PRC94699.1"/>
    </source>
</evidence>
<keyword evidence="3" id="KW-1185">Reference proteome</keyword>
<dbReference type="PANTHER" id="PTHR48079:SF6">
    <property type="entry name" value="NAD(P)-BINDING DOMAIN-CONTAINING PROTEIN-RELATED"/>
    <property type="match status" value="1"/>
</dbReference>
<name>A0A2S9H3Z1_9BURK</name>
<dbReference type="Gene3D" id="3.40.50.720">
    <property type="entry name" value="NAD(P)-binding Rossmann-like Domain"/>
    <property type="match status" value="1"/>
</dbReference>
<evidence type="ECO:0000259" key="1">
    <source>
        <dbReference type="Pfam" id="PF01370"/>
    </source>
</evidence>
<accession>A0A2S9H3Z1</accession>
<dbReference type="GO" id="GO:0004029">
    <property type="term" value="F:aldehyde dehydrogenase (NAD+) activity"/>
    <property type="evidence" value="ECO:0007669"/>
    <property type="project" value="TreeGrafter"/>
</dbReference>
<reference evidence="2 3" key="1">
    <citation type="submission" date="2018-02" db="EMBL/GenBank/DDBJ databases">
        <title>Solimicrobium silvestre gen. nov., sp. nov., isolated from alpine forest soil.</title>
        <authorList>
            <person name="Margesin R."/>
            <person name="Albuquerque L."/>
            <person name="Zhang D.-C."/>
            <person name="Froufe H.J.C."/>
            <person name="Severino R."/>
            <person name="Roxo I."/>
            <person name="Egas C."/>
            <person name="Da Costa M.S."/>
        </authorList>
    </citation>
    <scope>NUCLEOTIDE SEQUENCE [LARGE SCALE GENOMIC DNA]</scope>
    <source>
        <strain evidence="2 3">S20-91</strain>
    </source>
</reference>
<dbReference type="GO" id="GO:0005737">
    <property type="term" value="C:cytoplasm"/>
    <property type="evidence" value="ECO:0007669"/>
    <property type="project" value="TreeGrafter"/>
</dbReference>
<gene>
    <name evidence="2" type="ORF">S2091_0702</name>
</gene>
<dbReference type="Proteomes" id="UP000237839">
    <property type="component" value="Unassembled WGS sequence"/>
</dbReference>
<dbReference type="InterPro" id="IPR036291">
    <property type="entry name" value="NAD(P)-bd_dom_sf"/>
</dbReference>
<dbReference type="PANTHER" id="PTHR48079">
    <property type="entry name" value="PROTEIN YEEZ"/>
    <property type="match status" value="1"/>
</dbReference>